<name>A0A846YPJ7_9NOCA</name>
<dbReference type="InterPro" id="IPR002347">
    <property type="entry name" value="SDR_fam"/>
</dbReference>
<dbReference type="InterPro" id="IPR036291">
    <property type="entry name" value="NAD(P)-bd_dom_sf"/>
</dbReference>
<dbReference type="EMBL" id="JAAXOT010000044">
    <property type="protein sequence ID" value="NKY61055.1"/>
    <property type="molecule type" value="Genomic_DNA"/>
</dbReference>
<dbReference type="GO" id="GO:0016491">
    <property type="term" value="F:oxidoreductase activity"/>
    <property type="evidence" value="ECO:0007669"/>
    <property type="project" value="UniProtKB-KW"/>
</dbReference>
<proteinExistence type="inferred from homology"/>
<dbReference type="PANTHER" id="PTHR43391:SF94">
    <property type="entry name" value="OXIDOREDUCTASE-RELATED"/>
    <property type="match status" value="1"/>
</dbReference>
<dbReference type="PANTHER" id="PTHR43391">
    <property type="entry name" value="RETINOL DEHYDROGENASE-RELATED"/>
    <property type="match status" value="1"/>
</dbReference>
<dbReference type="AlphaFoldDB" id="A0A846YPJ7"/>
<evidence type="ECO:0000256" key="2">
    <source>
        <dbReference type="ARBA" id="ARBA00023002"/>
    </source>
</evidence>
<accession>A0A846YPJ7</accession>
<dbReference type="Proteomes" id="UP000570678">
    <property type="component" value="Unassembled WGS sequence"/>
</dbReference>
<sequence length="289" mass="30619">MELSMVSGRRRGGFDLAGKTVLITGAGQGIGYALAQTLRDRGARLALVDVDPRAGTRLASGFGRDALVLTADVRDRPAMSAAVAEAIAHFGGLDVVVANAGVTPTPSTLRTMADDEFDRVVGINLTGAYNTIRPALGQIADRRGHVVIVCSCAAFAPGMGGSPYMISKSAVEQLGRALRVELAVHGASAGLAYFGVVETAMTHDMFDTGDLGREIEGMLPWPLNRRITADRAAHIIADGIAGRSPMTIAPAGWQAYSWLRGILNPVLDRYLSADRHLQKLLRSLEEGRT</sequence>
<dbReference type="Gene3D" id="3.40.50.720">
    <property type="entry name" value="NAD(P)-binding Rossmann-like Domain"/>
    <property type="match status" value="1"/>
</dbReference>
<comment type="caution">
    <text evidence="5">The sequence shown here is derived from an EMBL/GenBank/DDBJ whole genome shotgun (WGS) entry which is preliminary data.</text>
</comment>
<dbReference type="CDD" id="cd05233">
    <property type="entry name" value="SDR_c"/>
    <property type="match status" value="1"/>
</dbReference>
<comment type="similarity">
    <text evidence="1 3">Belongs to the short-chain dehydrogenases/reductases (SDR) family.</text>
</comment>
<keyword evidence="6" id="KW-1185">Reference proteome</keyword>
<feature type="domain" description="Ketoreductase" evidence="4">
    <location>
        <begin position="19"/>
        <end position="190"/>
    </location>
</feature>
<keyword evidence="2" id="KW-0560">Oxidoreductase</keyword>
<dbReference type="NCBIfam" id="NF004526">
    <property type="entry name" value="PRK05872.1"/>
    <property type="match status" value="1"/>
</dbReference>
<dbReference type="PRINTS" id="PR00081">
    <property type="entry name" value="GDHRDH"/>
</dbReference>
<dbReference type="PRINTS" id="PR00080">
    <property type="entry name" value="SDRFAMILY"/>
</dbReference>
<protein>
    <submittedName>
        <fullName evidence="5">SDR family NAD(P)-dependent oxidoreductase</fullName>
    </submittedName>
</protein>
<evidence type="ECO:0000256" key="3">
    <source>
        <dbReference type="RuleBase" id="RU000363"/>
    </source>
</evidence>
<evidence type="ECO:0000259" key="4">
    <source>
        <dbReference type="SMART" id="SM00822"/>
    </source>
</evidence>
<dbReference type="Pfam" id="PF00106">
    <property type="entry name" value="adh_short"/>
    <property type="match status" value="1"/>
</dbReference>
<evidence type="ECO:0000313" key="5">
    <source>
        <dbReference type="EMBL" id="NKY61055.1"/>
    </source>
</evidence>
<dbReference type="SMART" id="SM00822">
    <property type="entry name" value="PKS_KR"/>
    <property type="match status" value="1"/>
</dbReference>
<dbReference type="InterPro" id="IPR057326">
    <property type="entry name" value="KR_dom"/>
</dbReference>
<evidence type="ECO:0000256" key="1">
    <source>
        <dbReference type="ARBA" id="ARBA00006484"/>
    </source>
</evidence>
<organism evidence="5 6">
    <name type="scientific">Nocardia flavorosea</name>
    <dbReference type="NCBI Taxonomy" id="53429"/>
    <lineage>
        <taxon>Bacteria</taxon>
        <taxon>Bacillati</taxon>
        <taxon>Actinomycetota</taxon>
        <taxon>Actinomycetes</taxon>
        <taxon>Mycobacteriales</taxon>
        <taxon>Nocardiaceae</taxon>
        <taxon>Nocardia</taxon>
    </lineage>
</organism>
<dbReference type="SUPFAM" id="SSF51735">
    <property type="entry name" value="NAD(P)-binding Rossmann-fold domains"/>
    <property type="match status" value="1"/>
</dbReference>
<reference evidence="5 6" key="1">
    <citation type="submission" date="2020-04" db="EMBL/GenBank/DDBJ databases">
        <title>MicrobeNet Type strains.</title>
        <authorList>
            <person name="Nicholson A.C."/>
        </authorList>
    </citation>
    <scope>NUCLEOTIDE SEQUENCE [LARGE SCALE GENOMIC DNA]</scope>
    <source>
        <strain evidence="5 6">JCM 3332</strain>
    </source>
</reference>
<gene>
    <name evidence="5" type="ORF">HGA15_33970</name>
</gene>
<evidence type="ECO:0000313" key="6">
    <source>
        <dbReference type="Proteomes" id="UP000570678"/>
    </source>
</evidence>
<dbReference type="RefSeq" id="WP_062980382.1">
    <property type="nucleotide sequence ID" value="NZ_JAAXOT010000044.1"/>
</dbReference>